<dbReference type="Gene3D" id="3.30.300.30">
    <property type="match status" value="1"/>
</dbReference>
<evidence type="ECO:0000256" key="4">
    <source>
        <dbReference type="ARBA" id="ARBA00023136"/>
    </source>
</evidence>
<evidence type="ECO:0000256" key="2">
    <source>
        <dbReference type="ARBA" id="ARBA00009509"/>
    </source>
</evidence>
<keyword evidence="4 8" id="KW-0472">Membrane</keyword>
<keyword evidence="3 8" id="KW-0732">Signal</keyword>
<dbReference type="InterPro" id="IPR043427">
    <property type="entry name" value="YscJ/FliF"/>
</dbReference>
<keyword evidence="8" id="KW-1133">Transmembrane helix</keyword>
<keyword evidence="5 8" id="KW-0564">Palmitate</keyword>
<evidence type="ECO:0000259" key="9">
    <source>
        <dbReference type="Pfam" id="PF01514"/>
    </source>
</evidence>
<sequence>MSGFAVMAASAPLRRLAGVAVLLLAPILSGCQDDLYTNLPEREANSMVATLQRNGIPASRVLQEDGRMKVVVDSGRFAEAVAILDDAGLPKQEFASMGEVFKQEGLVASPTQERAKMLYALSEELSRTVSEIDGVLSARIHIVLPGNDPLKRESSPSSASVFIRHEAGLKIDPLIPQIKTLVANGIAGLAYEKVSVVAVAAPAAKPASAAQPMVSFLGLWMLESSVSRAMWMLGGLATLAVALGALLFAVIWRQRGKRTYQLETLR</sequence>
<accession>A0A916WJE8</accession>
<dbReference type="PANTHER" id="PTHR30046:SF2">
    <property type="entry name" value="YOP PROTEINS TRANSLOCATION LIPOPROTEIN J"/>
    <property type="match status" value="1"/>
</dbReference>
<evidence type="ECO:0000256" key="8">
    <source>
        <dbReference type="RuleBase" id="RU364102"/>
    </source>
</evidence>
<gene>
    <name evidence="10" type="primary">rhcJ</name>
    <name evidence="10" type="ORF">GCM10011491_37250</name>
</gene>
<keyword evidence="11" id="KW-1185">Reference proteome</keyword>
<dbReference type="PANTHER" id="PTHR30046">
    <property type="entry name" value="FLAGELLAR M-RING PROTEIN"/>
    <property type="match status" value="1"/>
</dbReference>
<dbReference type="InterPro" id="IPR045851">
    <property type="entry name" value="AMP-bd_C_sf"/>
</dbReference>
<proteinExistence type="inferred from homology"/>
<evidence type="ECO:0000256" key="7">
    <source>
        <dbReference type="ARBA" id="ARBA00023288"/>
    </source>
</evidence>
<dbReference type="Pfam" id="PF01514">
    <property type="entry name" value="YscJ_FliF"/>
    <property type="match status" value="1"/>
</dbReference>
<reference evidence="10" key="2">
    <citation type="submission" date="2020-09" db="EMBL/GenBank/DDBJ databases">
        <authorList>
            <person name="Sun Q."/>
            <person name="Zhou Y."/>
        </authorList>
    </citation>
    <scope>NUCLEOTIDE SEQUENCE</scope>
    <source>
        <strain evidence="10">CGMCC 1.15082</strain>
    </source>
</reference>
<dbReference type="Proteomes" id="UP000646478">
    <property type="component" value="Unassembled WGS sequence"/>
</dbReference>
<organism evidence="10 11">
    <name type="scientific">Brucella endophytica</name>
    <dbReference type="NCBI Taxonomy" id="1963359"/>
    <lineage>
        <taxon>Bacteria</taxon>
        <taxon>Pseudomonadati</taxon>
        <taxon>Pseudomonadota</taxon>
        <taxon>Alphaproteobacteria</taxon>
        <taxon>Hyphomicrobiales</taxon>
        <taxon>Brucellaceae</taxon>
        <taxon>Brucella/Ochrobactrum group</taxon>
        <taxon>Brucella</taxon>
    </lineage>
</organism>
<dbReference type="NCBIfam" id="TIGR02544">
    <property type="entry name" value="III_secr_YscJ"/>
    <property type="match status" value="1"/>
</dbReference>
<comment type="caution">
    <text evidence="10">The sequence shown here is derived from an EMBL/GenBank/DDBJ whole genome shotgun (WGS) entry which is preliminary data.</text>
</comment>
<dbReference type="RefSeq" id="WP_236016268.1">
    <property type="nucleotide sequence ID" value="NZ_BMHH01000019.1"/>
</dbReference>
<keyword evidence="8" id="KW-0812">Transmembrane</keyword>
<feature type="transmembrane region" description="Helical" evidence="8">
    <location>
        <begin position="229"/>
        <end position="252"/>
    </location>
</feature>
<dbReference type="InterPro" id="IPR003282">
    <property type="entry name" value="T3SS_SctJ"/>
</dbReference>
<dbReference type="GO" id="GO:0009279">
    <property type="term" value="C:cell outer membrane"/>
    <property type="evidence" value="ECO:0007669"/>
    <property type="project" value="UniProtKB-SubCell"/>
</dbReference>
<reference evidence="10" key="1">
    <citation type="journal article" date="2014" name="Int. J. Syst. Evol. Microbiol.">
        <title>Complete genome sequence of Corynebacterium casei LMG S-19264T (=DSM 44701T), isolated from a smear-ripened cheese.</title>
        <authorList>
            <consortium name="US DOE Joint Genome Institute (JGI-PGF)"/>
            <person name="Walter F."/>
            <person name="Albersmeier A."/>
            <person name="Kalinowski J."/>
            <person name="Ruckert C."/>
        </authorList>
    </citation>
    <scope>NUCLEOTIDE SEQUENCE</scope>
    <source>
        <strain evidence="10">CGMCC 1.15082</strain>
    </source>
</reference>
<comment type="similarity">
    <text evidence="2 8">Belongs to the YscJ lipoprotein family.</text>
</comment>
<feature type="domain" description="Flagellar M-ring N-terminal" evidence="9">
    <location>
        <begin position="34"/>
        <end position="197"/>
    </location>
</feature>
<evidence type="ECO:0000256" key="3">
    <source>
        <dbReference type="ARBA" id="ARBA00022729"/>
    </source>
</evidence>
<protein>
    <recommendedName>
        <fullName evidence="8">Lipoprotein</fullName>
    </recommendedName>
</protein>
<keyword evidence="6 8" id="KW-0998">Cell outer membrane</keyword>
<evidence type="ECO:0000256" key="5">
    <source>
        <dbReference type="ARBA" id="ARBA00023139"/>
    </source>
</evidence>
<name>A0A916WJE8_9HYPH</name>
<dbReference type="EMBL" id="BMHH01000019">
    <property type="protein sequence ID" value="GGB05713.1"/>
    <property type="molecule type" value="Genomic_DNA"/>
</dbReference>
<dbReference type="GO" id="GO:0009306">
    <property type="term" value="P:protein secretion"/>
    <property type="evidence" value="ECO:0007669"/>
    <property type="project" value="InterPro"/>
</dbReference>
<dbReference type="Gene3D" id="3.30.70.1530">
    <property type="entry name" value="Hypothetical protein rpa1041"/>
    <property type="match status" value="1"/>
</dbReference>
<evidence type="ECO:0000256" key="6">
    <source>
        <dbReference type="ARBA" id="ARBA00023237"/>
    </source>
</evidence>
<dbReference type="AlphaFoldDB" id="A0A916WJE8"/>
<keyword evidence="7 8" id="KW-0449">Lipoprotein</keyword>
<dbReference type="PRINTS" id="PR01338">
    <property type="entry name" value="TYPE3OMKPROT"/>
</dbReference>
<evidence type="ECO:0000313" key="11">
    <source>
        <dbReference type="Proteomes" id="UP000646478"/>
    </source>
</evidence>
<evidence type="ECO:0000256" key="1">
    <source>
        <dbReference type="ARBA" id="ARBA00004459"/>
    </source>
</evidence>
<dbReference type="InterPro" id="IPR006182">
    <property type="entry name" value="FliF_N_dom"/>
</dbReference>
<evidence type="ECO:0000313" key="10">
    <source>
        <dbReference type="EMBL" id="GGB05713.1"/>
    </source>
</evidence>
<comment type="subcellular location">
    <subcellularLocation>
        <location evidence="1">Cell outer membrane</location>
        <topology evidence="1">Lipid-anchor</topology>
    </subcellularLocation>
</comment>